<dbReference type="RefSeq" id="WP_042485005.1">
    <property type="nucleotide sequence ID" value="NZ_CAXOJJ010000030.1"/>
</dbReference>
<dbReference type="CDD" id="cd06558">
    <property type="entry name" value="crotonase-like"/>
    <property type="match status" value="1"/>
</dbReference>
<feature type="compositionally biased region" description="Low complexity" evidence="1">
    <location>
        <begin position="258"/>
        <end position="276"/>
    </location>
</feature>
<comment type="caution">
    <text evidence="2">The sequence shown here is derived from an EMBL/GenBank/DDBJ whole genome shotgun (WGS) entry which is preliminary data.</text>
</comment>
<proteinExistence type="predicted"/>
<dbReference type="InterPro" id="IPR001753">
    <property type="entry name" value="Enoyl-CoA_hydra/iso"/>
</dbReference>
<dbReference type="InterPro" id="IPR029045">
    <property type="entry name" value="ClpP/crotonase-like_dom_sf"/>
</dbReference>
<dbReference type="GO" id="GO:0006635">
    <property type="term" value="P:fatty acid beta-oxidation"/>
    <property type="evidence" value="ECO:0007669"/>
    <property type="project" value="TreeGrafter"/>
</dbReference>
<evidence type="ECO:0000313" key="2">
    <source>
        <dbReference type="EMBL" id="PWE12679.1"/>
    </source>
</evidence>
<reference evidence="2 3" key="2">
    <citation type="submission" date="2018-05" db="EMBL/GenBank/DDBJ databases">
        <authorList>
            <person name="Lanie J.A."/>
            <person name="Ng W.-L."/>
            <person name="Kazmierczak K.M."/>
            <person name="Andrzejewski T.M."/>
            <person name="Davidsen T.M."/>
            <person name="Wayne K.J."/>
            <person name="Tettelin H."/>
            <person name="Glass J.I."/>
            <person name="Rusch D."/>
            <person name="Podicherti R."/>
            <person name="Tsui H.-C.T."/>
            <person name="Winkler M.E."/>
        </authorList>
    </citation>
    <scope>NUCLEOTIDE SEQUENCE [LARGE SCALE GENOMIC DNA]</scope>
    <source>
        <strain evidence="2 3">YBY</strain>
    </source>
</reference>
<reference evidence="2 3" key="1">
    <citation type="submission" date="2018-05" db="EMBL/GenBank/DDBJ databases">
        <title>Genome Sequence of an Efficient Indole-Degrading Bacterium, Alcaligenes sp.YBY.</title>
        <authorList>
            <person name="Yang B."/>
        </authorList>
    </citation>
    <scope>NUCLEOTIDE SEQUENCE [LARGE SCALE GENOMIC DNA]</scope>
    <source>
        <strain evidence="2 3">YBY</strain>
    </source>
</reference>
<accession>A0A0M7ELH0</accession>
<dbReference type="Gene3D" id="3.90.226.10">
    <property type="entry name" value="2-enoyl-CoA Hydratase, Chain A, domain 1"/>
    <property type="match status" value="1"/>
</dbReference>
<keyword evidence="2" id="KW-0413">Isomerase</keyword>
<accession>A0A0S2JRD4</accession>
<dbReference type="PANTHER" id="PTHR11941:SF54">
    <property type="entry name" value="ENOYL-COA HYDRATASE, MITOCHONDRIAL"/>
    <property type="match status" value="1"/>
</dbReference>
<dbReference type="Proteomes" id="UP000245216">
    <property type="component" value="Unassembled WGS sequence"/>
</dbReference>
<dbReference type="OrthoDB" id="8640475at2"/>
<dbReference type="GeneID" id="29368730"/>
<dbReference type="EMBL" id="QEXO01000005">
    <property type="protein sequence ID" value="PWE12679.1"/>
    <property type="molecule type" value="Genomic_DNA"/>
</dbReference>
<dbReference type="KEGG" id="afa:UZ73_10510"/>
<protein>
    <submittedName>
        <fullName evidence="2">Enoyl-CoA hydratase/isomerase family protein</fullName>
    </submittedName>
</protein>
<dbReference type="Pfam" id="PF00378">
    <property type="entry name" value="ECH_1"/>
    <property type="match status" value="1"/>
</dbReference>
<dbReference type="PANTHER" id="PTHR11941">
    <property type="entry name" value="ENOYL-COA HYDRATASE-RELATED"/>
    <property type="match status" value="1"/>
</dbReference>
<evidence type="ECO:0000256" key="1">
    <source>
        <dbReference type="SAM" id="MobiDB-lite"/>
    </source>
</evidence>
<evidence type="ECO:0000313" key="3">
    <source>
        <dbReference type="Proteomes" id="UP000245216"/>
    </source>
</evidence>
<dbReference type="STRING" id="511.UZ73_10510"/>
<organism evidence="2 3">
    <name type="scientific">Alcaligenes faecalis</name>
    <dbReference type="NCBI Taxonomy" id="511"/>
    <lineage>
        <taxon>Bacteria</taxon>
        <taxon>Pseudomonadati</taxon>
        <taxon>Pseudomonadota</taxon>
        <taxon>Betaproteobacteria</taxon>
        <taxon>Burkholderiales</taxon>
        <taxon>Alcaligenaceae</taxon>
        <taxon>Alcaligenes</taxon>
    </lineage>
</organism>
<sequence length="276" mass="29616">MKRKYGRSVTVKVTGDHALVRFDRGVNRNAIDQDTLLALTQVAQDLALSLEIHTVVLTGAKDIFSAGIDLKDPQKWNDEQAGLLERRDVAQRGARLCRLWEELPQLTIAAIEGAAVGGSVALALACDWRVASQTSFLYLPEAKVGLNMGWGAIPRMVNMLGAARTKRAILLAERFGAEQALDWGLLDEVCEPGQAVAVAQSLAKRASESPAAIIRMTKESVNQVANALNRLGIYMDADQALVCRDSVEGAQARAGFLSPGRPKTKSSPSGGSKPKA</sequence>
<name>A0A0M7ELH0_ALCFA</name>
<dbReference type="AlphaFoldDB" id="A0A0M7ELH0"/>
<gene>
    <name evidence="2" type="ORF">DF183_18090</name>
</gene>
<dbReference type="GO" id="GO:0016853">
    <property type="term" value="F:isomerase activity"/>
    <property type="evidence" value="ECO:0007669"/>
    <property type="project" value="UniProtKB-KW"/>
</dbReference>
<feature type="region of interest" description="Disordered" evidence="1">
    <location>
        <begin position="253"/>
        <end position="276"/>
    </location>
</feature>
<dbReference type="SUPFAM" id="SSF52096">
    <property type="entry name" value="ClpP/crotonase"/>
    <property type="match status" value="1"/>
</dbReference>